<dbReference type="Pfam" id="PF13803">
    <property type="entry name" value="DUF4184"/>
    <property type="match status" value="1"/>
</dbReference>
<accession>A0A916SCK3</accession>
<dbReference type="EMBL" id="BMGB01000001">
    <property type="protein sequence ID" value="GGA93375.1"/>
    <property type="molecule type" value="Genomic_DNA"/>
</dbReference>
<keyword evidence="3" id="KW-1185">Reference proteome</keyword>
<protein>
    <recommendedName>
        <fullName evidence="4">DUF4184 family protein</fullName>
    </recommendedName>
</protein>
<feature type="transmembrane region" description="Helical" evidence="1">
    <location>
        <begin position="184"/>
        <end position="204"/>
    </location>
</feature>
<reference evidence="2" key="1">
    <citation type="journal article" date="2014" name="Int. J. Syst. Evol. Microbiol.">
        <title>Complete genome sequence of Corynebacterium casei LMG S-19264T (=DSM 44701T), isolated from a smear-ripened cheese.</title>
        <authorList>
            <consortium name="US DOE Joint Genome Institute (JGI-PGF)"/>
            <person name="Walter F."/>
            <person name="Albersmeier A."/>
            <person name="Kalinowski J."/>
            <person name="Ruckert C."/>
        </authorList>
    </citation>
    <scope>NUCLEOTIDE SEQUENCE</scope>
    <source>
        <strain evidence="2">CGMCC 1.12813</strain>
    </source>
</reference>
<evidence type="ECO:0000313" key="2">
    <source>
        <dbReference type="EMBL" id="GGA93375.1"/>
    </source>
</evidence>
<feature type="transmembrane region" description="Helical" evidence="1">
    <location>
        <begin position="46"/>
        <end position="67"/>
    </location>
</feature>
<evidence type="ECO:0000256" key="1">
    <source>
        <dbReference type="SAM" id="Phobius"/>
    </source>
</evidence>
<proteinExistence type="predicted"/>
<evidence type="ECO:0000313" key="3">
    <source>
        <dbReference type="Proteomes" id="UP000606922"/>
    </source>
</evidence>
<feature type="transmembrane region" description="Helical" evidence="1">
    <location>
        <begin position="144"/>
        <end position="163"/>
    </location>
</feature>
<sequence>MPFTPSHAAAILPFARTPLVPAALVVGSVMPDLFYFVPGDVERGFSHSLIGAVTLDLGVGMIVFALWQVVFRRPAGDFAPYWLRARLPRSRARPSADYVALAAASILIGIATHLVWDAFTHRGWLTGAAPWTGAELGGLPLVTWLQHASSVLGALFLGVWFVLWVRRTPQGEVDASRLDRRSRIAGWAVVGVPVLAVGAGYWVWRMGEGVVPLDPHLLFSTARLCIGSAALLAVLLCLGWWAARPGSRRSPDLGVGGRR</sequence>
<evidence type="ECO:0008006" key="4">
    <source>
        <dbReference type="Google" id="ProtNLM"/>
    </source>
</evidence>
<dbReference type="RefSeq" id="WP_188509121.1">
    <property type="nucleotide sequence ID" value="NZ_BMGB01000001.1"/>
</dbReference>
<name>A0A916SCK3_9MICO</name>
<feature type="transmembrane region" description="Helical" evidence="1">
    <location>
        <begin position="216"/>
        <end position="243"/>
    </location>
</feature>
<reference evidence="2" key="2">
    <citation type="submission" date="2020-09" db="EMBL/GenBank/DDBJ databases">
        <authorList>
            <person name="Sun Q."/>
            <person name="Zhou Y."/>
        </authorList>
    </citation>
    <scope>NUCLEOTIDE SEQUENCE</scope>
    <source>
        <strain evidence="2">CGMCC 1.12813</strain>
    </source>
</reference>
<comment type="caution">
    <text evidence="2">The sequence shown here is derived from an EMBL/GenBank/DDBJ whole genome shotgun (WGS) entry which is preliminary data.</text>
</comment>
<dbReference type="InterPro" id="IPR025238">
    <property type="entry name" value="DUF4184"/>
</dbReference>
<gene>
    <name evidence="2" type="ORF">GCM10010979_04910</name>
</gene>
<organism evidence="2 3">
    <name type="scientific">Conyzicola nivalis</name>
    <dbReference type="NCBI Taxonomy" id="1477021"/>
    <lineage>
        <taxon>Bacteria</taxon>
        <taxon>Bacillati</taxon>
        <taxon>Actinomycetota</taxon>
        <taxon>Actinomycetes</taxon>
        <taxon>Micrococcales</taxon>
        <taxon>Microbacteriaceae</taxon>
        <taxon>Conyzicola</taxon>
    </lineage>
</organism>
<dbReference type="Proteomes" id="UP000606922">
    <property type="component" value="Unassembled WGS sequence"/>
</dbReference>
<keyword evidence="1" id="KW-0812">Transmembrane</keyword>
<dbReference type="AlphaFoldDB" id="A0A916SCK3"/>
<keyword evidence="1" id="KW-0472">Membrane</keyword>
<keyword evidence="1" id="KW-1133">Transmembrane helix</keyword>
<feature type="transmembrane region" description="Helical" evidence="1">
    <location>
        <begin position="96"/>
        <end position="116"/>
    </location>
</feature>